<evidence type="ECO:0000313" key="6">
    <source>
        <dbReference type="WBParaSite" id="PSAMB.scaffold2171size24871.g16755.t1"/>
    </source>
</evidence>
<evidence type="ECO:0000256" key="3">
    <source>
        <dbReference type="ARBA" id="ARBA00023013"/>
    </source>
</evidence>
<organism evidence="5 6">
    <name type="scientific">Plectus sambesii</name>
    <dbReference type="NCBI Taxonomy" id="2011161"/>
    <lineage>
        <taxon>Eukaryota</taxon>
        <taxon>Metazoa</taxon>
        <taxon>Ecdysozoa</taxon>
        <taxon>Nematoda</taxon>
        <taxon>Chromadorea</taxon>
        <taxon>Plectida</taxon>
        <taxon>Plectina</taxon>
        <taxon>Plectoidea</taxon>
        <taxon>Plectidae</taxon>
        <taxon>Plectus</taxon>
    </lineage>
</organism>
<proteinExistence type="inferred from homology"/>
<comment type="function">
    <text evidence="1">Extremely potent competitive inhibitor of cAMP-dependent protein kinase activity, this protein interacts with the catalytic subunit of the enzyme after the cAMP-induced dissociation of its regulatory chains.</text>
</comment>
<evidence type="ECO:0000313" key="5">
    <source>
        <dbReference type="Proteomes" id="UP000887566"/>
    </source>
</evidence>
<dbReference type="GO" id="GO:0004862">
    <property type="term" value="F:cAMP-dependent protein kinase inhibitor activity"/>
    <property type="evidence" value="ECO:0007669"/>
    <property type="project" value="InterPro"/>
</dbReference>
<feature type="compositionally biased region" description="Polar residues" evidence="4">
    <location>
        <begin position="57"/>
        <end position="72"/>
    </location>
</feature>
<sequence>MGEQTGATGSGSSHEDLHNFVSCGRTGRRNAIPDIGDDPGANDPGAAGLAEKFSGLSGPSSASAEDQNPSDESSSKQAEKTRDTASKS</sequence>
<name>A0A914VKX0_9BILA</name>
<dbReference type="Pfam" id="PF02827">
    <property type="entry name" value="PKI"/>
    <property type="match status" value="1"/>
</dbReference>
<evidence type="ECO:0000256" key="4">
    <source>
        <dbReference type="SAM" id="MobiDB-lite"/>
    </source>
</evidence>
<dbReference type="WBParaSite" id="PSAMB.scaffold2171size24871.g16755.t1">
    <property type="protein sequence ID" value="PSAMB.scaffold2171size24871.g16755.t1"/>
    <property type="gene ID" value="PSAMB.scaffold2171size24871.g16755"/>
</dbReference>
<feature type="compositionally biased region" description="Polar residues" evidence="4">
    <location>
        <begin position="1"/>
        <end position="12"/>
    </location>
</feature>
<keyword evidence="3" id="KW-0649">Protein kinase inhibitor</keyword>
<dbReference type="AlphaFoldDB" id="A0A914VKX0"/>
<dbReference type="PANTHER" id="PTHR15416">
    <property type="entry name" value="CAMP-DEPENDENT PROTEIN KINASE INHIBITOR/PKI"/>
    <property type="match status" value="1"/>
</dbReference>
<reference evidence="6" key="1">
    <citation type="submission" date="2022-11" db="UniProtKB">
        <authorList>
            <consortium name="WormBaseParasite"/>
        </authorList>
    </citation>
    <scope>IDENTIFICATION</scope>
</reference>
<dbReference type="InterPro" id="IPR004171">
    <property type="entry name" value="cAMP_dep_PKI"/>
</dbReference>
<evidence type="ECO:0000256" key="2">
    <source>
        <dbReference type="ARBA" id="ARBA00006393"/>
    </source>
</evidence>
<evidence type="ECO:0000256" key="1">
    <source>
        <dbReference type="ARBA" id="ARBA00002844"/>
    </source>
</evidence>
<protein>
    <submittedName>
        <fullName evidence="6">Uncharacterized protein</fullName>
    </submittedName>
</protein>
<keyword evidence="5" id="KW-1185">Reference proteome</keyword>
<dbReference type="Proteomes" id="UP000887566">
    <property type="component" value="Unplaced"/>
</dbReference>
<feature type="region of interest" description="Disordered" evidence="4">
    <location>
        <begin position="1"/>
        <end position="88"/>
    </location>
</feature>
<feature type="compositionally biased region" description="Basic and acidic residues" evidence="4">
    <location>
        <begin position="73"/>
        <end position="88"/>
    </location>
</feature>
<comment type="similarity">
    <text evidence="2">Belongs to the PKI family.</text>
</comment>
<accession>A0A914VKX0</accession>